<dbReference type="Proteomes" id="UP000785200">
    <property type="component" value="Unassembled WGS sequence"/>
</dbReference>
<evidence type="ECO:0000256" key="3">
    <source>
        <dbReference type="ARBA" id="ARBA00022989"/>
    </source>
</evidence>
<dbReference type="OrthoDB" id="2122304at2759"/>
<evidence type="ECO:0000256" key="5">
    <source>
        <dbReference type="SAM" id="Phobius"/>
    </source>
</evidence>
<organism evidence="6 7">
    <name type="scientific">Hyphodiscus hymeniophilus</name>
    <dbReference type="NCBI Taxonomy" id="353542"/>
    <lineage>
        <taxon>Eukaryota</taxon>
        <taxon>Fungi</taxon>
        <taxon>Dikarya</taxon>
        <taxon>Ascomycota</taxon>
        <taxon>Pezizomycotina</taxon>
        <taxon>Leotiomycetes</taxon>
        <taxon>Helotiales</taxon>
        <taxon>Hyphodiscaceae</taxon>
        <taxon>Hyphodiscus</taxon>
    </lineage>
</organism>
<comment type="caution">
    <text evidence="6">The sequence shown here is derived from an EMBL/GenBank/DDBJ whole genome shotgun (WGS) entry which is preliminary data.</text>
</comment>
<evidence type="ECO:0000256" key="2">
    <source>
        <dbReference type="ARBA" id="ARBA00022692"/>
    </source>
</evidence>
<name>A0A9P6VR27_9HELO</name>
<evidence type="ECO:0000256" key="4">
    <source>
        <dbReference type="ARBA" id="ARBA00023136"/>
    </source>
</evidence>
<dbReference type="Gene3D" id="1.20.120.550">
    <property type="entry name" value="Membrane associated eicosanoid/glutathione metabolism-like domain"/>
    <property type="match status" value="1"/>
</dbReference>
<keyword evidence="3 5" id="KW-1133">Transmembrane helix</keyword>
<comment type="subcellular location">
    <subcellularLocation>
        <location evidence="1">Membrane</location>
    </subcellularLocation>
</comment>
<feature type="transmembrane region" description="Helical" evidence="5">
    <location>
        <begin position="137"/>
        <end position="158"/>
    </location>
</feature>
<dbReference type="AlphaFoldDB" id="A0A9P6VR27"/>
<evidence type="ECO:0000313" key="6">
    <source>
        <dbReference type="EMBL" id="KAG0652628.1"/>
    </source>
</evidence>
<dbReference type="EMBL" id="VNKQ01000002">
    <property type="protein sequence ID" value="KAG0652628.1"/>
    <property type="molecule type" value="Genomic_DNA"/>
</dbReference>
<sequence length="159" mass="18018">MANFWQTSMFMQQNLSFFAIPAYWILTLVPHNYAISVMKKANNNRWNNSNPRSSKWDQSLRDSTPAEAYGRYERAEAAHKNGMENFPVFVGAILAGTIAKLNPSTLNSFVVAYLLSRVAYTYVYVSVTSHRYSYFRTAIWLVGATMCLTTYTVAGLNLA</sequence>
<evidence type="ECO:0000256" key="1">
    <source>
        <dbReference type="ARBA" id="ARBA00004370"/>
    </source>
</evidence>
<evidence type="ECO:0000313" key="7">
    <source>
        <dbReference type="Proteomes" id="UP000785200"/>
    </source>
</evidence>
<proteinExistence type="predicted"/>
<dbReference type="SUPFAM" id="SSF161084">
    <property type="entry name" value="MAPEG domain-like"/>
    <property type="match status" value="1"/>
</dbReference>
<dbReference type="PANTHER" id="PTHR35371:SF1">
    <property type="entry name" value="BLR7753 PROTEIN"/>
    <property type="match status" value="1"/>
</dbReference>
<feature type="transmembrane region" description="Helical" evidence="5">
    <location>
        <begin position="15"/>
        <end position="35"/>
    </location>
</feature>
<dbReference type="InterPro" id="IPR001129">
    <property type="entry name" value="Membr-assoc_MAPEG"/>
</dbReference>
<dbReference type="GO" id="GO:0016020">
    <property type="term" value="C:membrane"/>
    <property type="evidence" value="ECO:0007669"/>
    <property type="project" value="UniProtKB-SubCell"/>
</dbReference>
<reference evidence="6" key="1">
    <citation type="submission" date="2019-07" db="EMBL/GenBank/DDBJ databases">
        <title>Hyphodiscus hymeniophilus genome sequencing and assembly.</title>
        <authorList>
            <person name="Kramer G."/>
            <person name="Nodwell J."/>
        </authorList>
    </citation>
    <scope>NUCLEOTIDE SEQUENCE</scope>
    <source>
        <strain evidence="6">ATCC 34498</strain>
    </source>
</reference>
<keyword evidence="4 5" id="KW-0472">Membrane</keyword>
<keyword evidence="2 5" id="KW-0812">Transmembrane</keyword>
<dbReference type="Pfam" id="PF01124">
    <property type="entry name" value="MAPEG"/>
    <property type="match status" value="1"/>
</dbReference>
<accession>A0A9P6VR27</accession>
<dbReference type="InterPro" id="IPR023352">
    <property type="entry name" value="MAPEG-like_dom_sf"/>
</dbReference>
<keyword evidence="7" id="KW-1185">Reference proteome</keyword>
<gene>
    <name evidence="6" type="ORF">D0Z07_0122</name>
</gene>
<protein>
    <submittedName>
        <fullName evidence="6">Uncharacterized protein</fullName>
    </submittedName>
</protein>
<dbReference type="PANTHER" id="PTHR35371">
    <property type="entry name" value="INNER MEMBRANE PROTEIN"/>
    <property type="match status" value="1"/>
</dbReference>